<sequence length="75" mass="8398">MTANESAISSMQLLTSKELAKILNVTTKTLERWRGAGEGPCFVRISASNVRYRTQDIETFINRRISINTIPPQDG</sequence>
<evidence type="ECO:0000313" key="3">
    <source>
        <dbReference type="Proteomes" id="UP000280346"/>
    </source>
</evidence>
<evidence type="ECO:0000259" key="1">
    <source>
        <dbReference type="Pfam" id="PF12728"/>
    </source>
</evidence>
<dbReference type="AlphaFoldDB" id="A0A433IZ94"/>
<name>A0A433IZ94_9PROT</name>
<dbReference type="SUPFAM" id="SSF46955">
    <property type="entry name" value="Putative DNA-binding domain"/>
    <property type="match status" value="1"/>
</dbReference>
<proteinExistence type="predicted"/>
<dbReference type="GO" id="GO:0003677">
    <property type="term" value="F:DNA binding"/>
    <property type="evidence" value="ECO:0007669"/>
    <property type="project" value="UniProtKB-KW"/>
</dbReference>
<reference evidence="2 3" key="1">
    <citation type="submission" date="2018-12" db="EMBL/GenBank/DDBJ databases">
        <authorList>
            <person name="Yang Y."/>
        </authorList>
    </citation>
    <scope>NUCLEOTIDE SEQUENCE [LARGE SCALE GENOMIC DNA]</scope>
    <source>
        <strain evidence="2 3">GSF71</strain>
    </source>
</reference>
<feature type="domain" description="Helix-turn-helix" evidence="1">
    <location>
        <begin position="13"/>
        <end position="64"/>
    </location>
</feature>
<dbReference type="Pfam" id="PF12728">
    <property type="entry name" value="HTH_17"/>
    <property type="match status" value="1"/>
</dbReference>
<dbReference type="Gene3D" id="1.10.1660.10">
    <property type="match status" value="1"/>
</dbReference>
<comment type="caution">
    <text evidence="2">The sequence shown here is derived from an EMBL/GenBank/DDBJ whole genome shotgun (WGS) entry which is preliminary data.</text>
</comment>
<gene>
    <name evidence="2" type="ORF">EJ913_30875</name>
</gene>
<protein>
    <submittedName>
        <fullName evidence="2">DNA-binding protein</fullName>
    </submittedName>
</protein>
<dbReference type="InterPro" id="IPR041657">
    <property type="entry name" value="HTH_17"/>
</dbReference>
<keyword evidence="2" id="KW-0238">DNA-binding</keyword>
<dbReference type="OrthoDB" id="9806994at2"/>
<keyword evidence="3" id="KW-1185">Reference proteome</keyword>
<dbReference type="EMBL" id="RZIJ01000058">
    <property type="protein sequence ID" value="RUQ60047.1"/>
    <property type="molecule type" value="Genomic_DNA"/>
</dbReference>
<organism evidence="2 3">
    <name type="scientific">Azospirillum doebereinerae</name>
    <dbReference type="NCBI Taxonomy" id="92933"/>
    <lineage>
        <taxon>Bacteria</taxon>
        <taxon>Pseudomonadati</taxon>
        <taxon>Pseudomonadota</taxon>
        <taxon>Alphaproteobacteria</taxon>
        <taxon>Rhodospirillales</taxon>
        <taxon>Azospirillaceae</taxon>
        <taxon>Azospirillum</taxon>
    </lineage>
</organism>
<dbReference type="Proteomes" id="UP000280346">
    <property type="component" value="Unassembled WGS sequence"/>
</dbReference>
<dbReference type="RefSeq" id="WP_127005169.1">
    <property type="nucleotide sequence ID" value="NZ_JBNPXW010000004.1"/>
</dbReference>
<dbReference type="InterPro" id="IPR009061">
    <property type="entry name" value="DNA-bd_dom_put_sf"/>
</dbReference>
<accession>A0A433IZ94</accession>
<evidence type="ECO:0000313" key="2">
    <source>
        <dbReference type="EMBL" id="RUQ60047.1"/>
    </source>
</evidence>